<accession>A0ABM9H1W6</accession>
<proteinExistence type="predicted"/>
<dbReference type="Proteomes" id="UP001154015">
    <property type="component" value="Unassembled WGS sequence"/>
</dbReference>
<reference evidence="1" key="1">
    <citation type="submission" date="2022-03" db="EMBL/GenBank/DDBJ databases">
        <authorList>
            <person name="Leyn A S."/>
        </authorList>
    </citation>
    <scope>NUCLEOTIDE SEQUENCE</scope>
    <source>
        <strain evidence="1">Streptomyces globisporus 4-3</strain>
    </source>
</reference>
<evidence type="ECO:0000313" key="1">
    <source>
        <dbReference type="EMBL" id="CAH9417597.1"/>
    </source>
</evidence>
<protein>
    <submittedName>
        <fullName evidence="1">Uncharacterized protein</fullName>
    </submittedName>
</protein>
<keyword evidence="2" id="KW-1185">Reference proteome</keyword>
<dbReference type="EMBL" id="CAKXYP010000013">
    <property type="protein sequence ID" value="CAH9417597.1"/>
    <property type="molecule type" value="Genomic_DNA"/>
</dbReference>
<evidence type="ECO:0000313" key="2">
    <source>
        <dbReference type="Proteomes" id="UP001154015"/>
    </source>
</evidence>
<comment type="caution">
    <text evidence="1">The sequence shown here is derived from an EMBL/GenBank/DDBJ whole genome shotgun (WGS) entry which is preliminary data.</text>
</comment>
<organism evidence="1 2">
    <name type="scientific">Streptomyces globisporus</name>
    <dbReference type="NCBI Taxonomy" id="1908"/>
    <lineage>
        <taxon>Bacteria</taxon>
        <taxon>Bacillati</taxon>
        <taxon>Actinomycetota</taxon>
        <taxon>Actinomycetes</taxon>
        <taxon>Kitasatosporales</taxon>
        <taxon>Streptomycetaceae</taxon>
        <taxon>Streptomyces</taxon>
    </lineage>
</organism>
<gene>
    <name evidence="1" type="ORF">SGL43_04644</name>
</gene>
<name>A0ABM9H1W6_STRGL</name>
<sequence length="40" mass="4320">MKVYGEGNSGAPDILKICLSDRKRSRSPHDFAMLPAGPFG</sequence>